<reference evidence="2" key="2">
    <citation type="submission" date="2023-06" db="EMBL/GenBank/DDBJ databases">
        <authorList>
            <consortium name="Lawrence Berkeley National Laboratory"/>
            <person name="Haridas S."/>
            <person name="Hensen N."/>
            <person name="Bonometti L."/>
            <person name="Westerberg I."/>
            <person name="Brannstrom I.O."/>
            <person name="Guillou S."/>
            <person name="Cros-Aarteil S."/>
            <person name="Calhoun S."/>
            <person name="Kuo A."/>
            <person name="Mondo S."/>
            <person name="Pangilinan J."/>
            <person name="Riley R."/>
            <person name="Labutti K."/>
            <person name="Andreopoulos B."/>
            <person name="Lipzen A."/>
            <person name="Chen C."/>
            <person name="Yanf M."/>
            <person name="Daum C."/>
            <person name="Ng V."/>
            <person name="Clum A."/>
            <person name="Steindorff A."/>
            <person name="Ohm R."/>
            <person name="Martin F."/>
            <person name="Silar P."/>
            <person name="Natvig D."/>
            <person name="Lalanne C."/>
            <person name="Gautier V."/>
            <person name="Ament-Velasquez S.L."/>
            <person name="Kruys A."/>
            <person name="Hutchinson M.I."/>
            <person name="Powell A.J."/>
            <person name="Barry K."/>
            <person name="Miller A.N."/>
            <person name="Grigoriev I.V."/>
            <person name="Debuchy R."/>
            <person name="Gladieux P."/>
            <person name="Thoren M.H."/>
            <person name="Johannesson H."/>
        </authorList>
    </citation>
    <scope>NUCLEOTIDE SEQUENCE</scope>
    <source>
        <strain evidence="2">CBS 118394</strain>
    </source>
</reference>
<evidence type="ECO:0000313" key="2">
    <source>
        <dbReference type="EMBL" id="KAK3326586.1"/>
    </source>
</evidence>
<keyword evidence="3" id="KW-1185">Reference proteome</keyword>
<accession>A0AAE0ILK9</accession>
<feature type="compositionally biased region" description="Basic and acidic residues" evidence="1">
    <location>
        <begin position="125"/>
        <end position="137"/>
    </location>
</feature>
<dbReference type="InterPro" id="IPR011990">
    <property type="entry name" value="TPR-like_helical_dom_sf"/>
</dbReference>
<gene>
    <name evidence="2" type="ORF">B0H66DRAFT_530585</name>
</gene>
<dbReference type="Gene3D" id="1.25.40.10">
    <property type="entry name" value="Tetratricopeptide repeat domain"/>
    <property type="match status" value="1"/>
</dbReference>
<name>A0AAE0ILK9_9PEZI</name>
<dbReference type="PANTHER" id="PTHR46082:SF6">
    <property type="entry name" value="AAA+ ATPASE DOMAIN-CONTAINING PROTEIN-RELATED"/>
    <property type="match status" value="1"/>
</dbReference>
<protein>
    <recommendedName>
        <fullName evidence="4">Kinesin light chain</fullName>
    </recommendedName>
</protein>
<dbReference type="Pfam" id="PF13374">
    <property type="entry name" value="TPR_10"/>
    <property type="match status" value="2"/>
</dbReference>
<dbReference type="InterPro" id="IPR053137">
    <property type="entry name" value="NLR-like"/>
</dbReference>
<comment type="caution">
    <text evidence="2">The sequence shown here is derived from an EMBL/GenBank/DDBJ whole genome shotgun (WGS) entry which is preliminary data.</text>
</comment>
<dbReference type="EMBL" id="JAUEDM010000002">
    <property type="protein sequence ID" value="KAK3326586.1"/>
    <property type="molecule type" value="Genomic_DNA"/>
</dbReference>
<organism evidence="2 3">
    <name type="scientific">Apodospora peruviana</name>
    <dbReference type="NCBI Taxonomy" id="516989"/>
    <lineage>
        <taxon>Eukaryota</taxon>
        <taxon>Fungi</taxon>
        <taxon>Dikarya</taxon>
        <taxon>Ascomycota</taxon>
        <taxon>Pezizomycotina</taxon>
        <taxon>Sordariomycetes</taxon>
        <taxon>Sordariomycetidae</taxon>
        <taxon>Sordariales</taxon>
        <taxon>Lasiosphaeriaceae</taxon>
        <taxon>Apodospora</taxon>
    </lineage>
</organism>
<proteinExistence type="predicted"/>
<dbReference type="AlphaFoldDB" id="A0AAE0ILK9"/>
<sequence length="153" mass="17477">MYALGRLYYRQGRHKEAKSLAMQEWKLSENVLGESDAETLYSMHFVAETLYHTGNREEALSMMEDCLRLQRQTLGPDHEDSLESMRYVEKRQNKKRGGGLLKRSPGTDNYVDEEQGDGQMGSSGRRSEEERGLEDRGTTTTTPLQKLKAGVKE</sequence>
<dbReference type="Proteomes" id="UP001283341">
    <property type="component" value="Unassembled WGS sequence"/>
</dbReference>
<feature type="region of interest" description="Disordered" evidence="1">
    <location>
        <begin position="73"/>
        <end position="153"/>
    </location>
</feature>
<evidence type="ECO:0000256" key="1">
    <source>
        <dbReference type="SAM" id="MobiDB-lite"/>
    </source>
</evidence>
<evidence type="ECO:0000313" key="3">
    <source>
        <dbReference type="Proteomes" id="UP001283341"/>
    </source>
</evidence>
<reference evidence="2" key="1">
    <citation type="journal article" date="2023" name="Mol. Phylogenet. Evol.">
        <title>Genome-scale phylogeny and comparative genomics of the fungal order Sordariales.</title>
        <authorList>
            <person name="Hensen N."/>
            <person name="Bonometti L."/>
            <person name="Westerberg I."/>
            <person name="Brannstrom I.O."/>
            <person name="Guillou S."/>
            <person name="Cros-Aarteil S."/>
            <person name="Calhoun S."/>
            <person name="Haridas S."/>
            <person name="Kuo A."/>
            <person name="Mondo S."/>
            <person name="Pangilinan J."/>
            <person name="Riley R."/>
            <person name="LaButti K."/>
            <person name="Andreopoulos B."/>
            <person name="Lipzen A."/>
            <person name="Chen C."/>
            <person name="Yan M."/>
            <person name="Daum C."/>
            <person name="Ng V."/>
            <person name="Clum A."/>
            <person name="Steindorff A."/>
            <person name="Ohm R.A."/>
            <person name="Martin F."/>
            <person name="Silar P."/>
            <person name="Natvig D.O."/>
            <person name="Lalanne C."/>
            <person name="Gautier V."/>
            <person name="Ament-Velasquez S.L."/>
            <person name="Kruys A."/>
            <person name="Hutchinson M.I."/>
            <person name="Powell A.J."/>
            <person name="Barry K."/>
            <person name="Miller A.N."/>
            <person name="Grigoriev I.V."/>
            <person name="Debuchy R."/>
            <person name="Gladieux P."/>
            <person name="Hiltunen Thoren M."/>
            <person name="Johannesson H."/>
        </authorList>
    </citation>
    <scope>NUCLEOTIDE SEQUENCE</scope>
    <source>
        <strain evidence="2">CBS 118394</strain>
    </source>
</reference>
<feature type="compositionally biased region" description="Basic and acidic residues" evidence="1">
    <location>
        <begin position="76"/>
        <end position="91"/>
    </location>
</feature>
<dbReference type="SUPFAM" id="SSF48452">
    <property type="entry name" value="TPR-like"/>
    <property type="match status" value="1"/>
</dbReference>
<dbReference type="PANTHER" id="PTHR46082">
    <property type="entry name" value="ATP/GTP-BINDING PROTEIN-RELATED"/>
    <property type="match status" value="1"/>
</dbReference>
<evidence type="ECO:0008006" key="4">
    <source>
        <dbReference type="Google" id="ProtNLM"/>
    </source>
</evidence>